<name>A0A543I3I4_9MICO</name>
<reference evidence="1 2" key="1">
    <citation type="submission" date="2019-06" db="EMBL/GenBank/DDBJ databases">
        <title>Genome sequencing of plant associated microbes to promote plant fitness in Sorghum bicolor and Oryza sativa.</title>
        <authorList>
            <person name="Coleman-Derr D."/>
        </authorList>
    </citation>
    <scope>NUCLEOTIDE SEQUENCE [LARGE SCALE GENOMIC DNA]</scope>
    <source>
        <strain evidence="1 2">KV-663</strain>
    </source>
</reference>
<comment type="caution">
    <text evidence="1">The sequence shown here is derived from an EMBL/GenBank/DDBJ whole genome shotgun (WGS) entry which is preliminary data.</text>
</comment>
<keyword evidence="2" id="KW-1185">Reference proteome</keyword>
<proteinExistence type="predicted"/>
<evidence type="ECO:0000313" key="1">
    <source>
        <dbReference type="EMBL" id="TQM65135.1"/>
    </source>
</evidence>
<dbReference type="OrthoDB" id="3701098at2"/>
<dbReference type="RefSeq" id="WP_141842789.1">
    <property type="nucleotide sequence ID" value="NZ_VFPM01000001.1"/>
</dbReference>
<accession>A0A543I3I4</accession>
<sequence>MATQDQGRPRAVDLAPVPRAAPLRDEDHRALYCPECGMPTWVEWRDGDHVKLRCFSRHWFLMLAERLC</sequence>
<dbReference type="AlphaFoldDB" id="A0A543I3I4"/>
<gene>
    <name evidence="1" type="ORF">FBY41_1520</name>
</gene>
<protein>
    <submittedName>
        <fullName evidence="1">Uncharacterized protein</fullName>
    </submittedName>
</protein>
<evidence type="ECO:0000313" key="2">
    <source>
        <dbReference type="Proteomes" id="UP000316747"/>
    </source>
</evidence>
<organism evidence="1 2">
    <name type="scientific">Humibacillus xanthopallidus</name>
    <dbReference type="NCBI Taxonomy" id="412689"/>
    <lineage>
        <taxon>Bacteria</taxon>
        <taxon>Bacillati</taxon>
        <taxon>Actinomycetota</taxon>
        <taxon>Actinomycetes</taxon>
        <taxon>Micrococcales</taxon>
        <taxon>Intrasporangiaceae</taxon>
        <taxon>Humibacillus</taxon>
    </lineage>
</organism>
<dbReference type="Proteomes" id="UP000316747">
    <property type="component" value="Unassembled WGS sequence"/>
</dbReference>
<dbReference type="EMBL" id="VFPM01000001">
    <property type="protein sequence ID" value="TQM65135.1"/>
    <property type="molecule type" value="Genomic_DNA"/>
</dbReference>